<dbReference type="SMART" id="SM00515">
    <property type="entry name" value="eIF5C"/>
    <property type="match status" value="1"/>
</dbReference>
<evidence type="ECO:0000256" key="3">
    <source>
        <dbReference type="SAM" id="MobiDB-lite"/>
    </source>
</evidence>
<dbReference type="PANTHER" id="PTHR45887:SF1">
    <property type="entry name" value="TRANSLATION INITIATION FACTOR EIF-2B SUBUNIT EPSILON"/>
    <property type="match status" value="1"/>
</dbReference>
<dbReference type="InterPro" id="IPR029044">
    <property type="entry name" value="Nucleotide-diphossugar_trans"/>
</dbReference>
<dbReference type="Pfam" id="PF00483">
    <property type="entry name" value="NTP_transferase"/>
    <property type="match status" value="1"/>
</dbReference>
<feature type="domain" description="W2" evidence="4">
    <location>
        <begin position="648"/>
        <end position="832"/>
    </location>
</feature>
<evidence type="ECO:0000313" key="5">
    <source>
        <dbReference type="WBParaSite" id="MCU_007452-RA"/>
    </source>
</evidence>
<dbReference type="Pfam" id="PF02020">
    <property type="entry name" value="W2"/>
    <property type="match status" value="1"/>
</dbReference>
<dbReference type="InterPro" id="IPR051956">
    <property type="entry name" value="eIF2B_epsilon"/>
</dbReference>
<dbReference type="SUPFAM" id="SSF53448">
    <property type="entry name" value="Nucleotide-diphospho-sugar transferases"/>
    <property type="match status" value="1"/>
</dbReference>
<dbReference type="AlphaFoldDB" id="A0A5K3FDI2"/>
<organism evidence="5">
    <name type="scientific">Mesocestoides corti</name>
    <name type="common">Flatworm</name>
    <dbReference type="NCBI Taxonomy" id="53468"/>
    <lineage>
        <taxon>Eukaryota</taxon>
        <taxon>Metazoa</taxon>
        <taxon>Spiralia</taxon>
        <taxon>Lophotrochozoa</taxon>
        <taxon>Platyhelminthes</taxon>
        <taxon>Cestoda</taxon>
        <taxon>Eucestoda</taxon>
        <taxon>Cyclophyllidea</taxon>
        <taxon>Mesocestoididae</taxon>
        <taxon>Mesocestoides</taxon>
    </lineage>
</organism>
<dbReference type="InterPro" id="IPR005835">
    <property type="entry name" value="NTP_transferase_dom"/>
</dbReference>
<proteinExistence type="predicted"/>
<dbReference type="Gene3D" id="1.25.40.180">
    <property type="match status" value="1"/>
</dbReference>
<dbReference type="GO" id="GO:0003743">
    <property type="term" value="F:translation initiation factor activity"/>
    <property type="evidence" value="ECO:0007669"/>
    <property type="project" value="TreeGrafter"/>
</dbReference>
<dbReference type="SUPFAM" id="SSF48371">
    <property type="entry name" value="ARM repeat"/>
    <property type="match status" value="1"/>
</dbReference>
<feature type="region of interest" description="Disordered" evidence="3">
    <location>
        <begin position="619"/>
        <end position="651"/>
    </location>
</feature>
<dbReference type="PROSITE" id="PS51363">
    <property type="entry name" value="W2"/>
    <property type="match status" value="1"/>
</dbReference>
<evidence type="ECO:0000259" key="4">
    <source>
        <dbReference type="PROSITE" id="PS51363"/>
    </source>
</evidence>
<sequence length="832" mass="91318">TRRRLSEFITLATNSQTNLSLVGCLPFSHCVGTHRDRGLAEASVVQYVCASIRRHSRNQSQNICVIMPPKGKKGPPKVDLSEFQEGKVPPTAVIVAEDVANRFEPLSSSIPHSLLPLANVPLLHFSLSRLVCDGFQNIIIYACRDANKIRAFVESNAYTKRMPQVTIKVVNGHGSRCLGDVMRDLEGHQLLRGVEEFICLPADLVCDVDLSVLLSRFRERRSEIPSAALDLVYADLPYFAFPDAERLSVVFTTPDMKLIQSQRYERDMPVIYSSEVLEAATKLKKLVEVRSRLLDPRILLCSSHIPPLFQDNFDYDSIDDLVHGILTNEEIMGYSIHLQFTPPSRLVLPAAPTLSHLLDITPRLLTRLGGTLVRPPNYLSTDPFSRLTEGIRHSSSRAPPVAVSLSCYIARTAHMHPSARLIGACLIGENCHVDSDAVLIDTVLGDNCTVLSGARLRGVVALSDVYISHGVVADKTWICSGAWIHDSVRLGPRCFIGAPLKMKEPQADSAINKGAGVGVTLGPNVQIPPESILVAPGPNDVVMSVEECGSRGWAAVYQPSSSRNDVSLLADDENASVSGSDLESSDDQQILLWRTGWAPRHSTRSCTASRLYSGVDDSETSRLRMRSSGGDFDGDGGGAGAGAESDRGEDGDVSDEFLIQELKNTLIRSVQLKQPTDVVLLEVNSLKHAYNISLEDLAFFLIKALLDIAEKEVDAEKREDARAFAVCFKIQLSRFAPVLEKYLASSETCASYCLQAVEDQACYHPVVMSAGQWLVHGLYDADLVSEEAIREWVKASPLLLDEDLSAGCSQLRENLAPFLKWLDEADEEDDED</sequence>
<protein>
    <recommendedName>
        <fullName evidence="1">Translation initiation factor eIF2B subunit epsilon</fullName>
    </recommendedName>
    <alternativeName>
        <fullName evidence="2">eIF2B GDP-GTP exchange factor subunit epsilon</fullName>
    </alternativeName>
</protein>
<dbReference type="PANTHER" id="PTHR45887">
    <property type="entry name" value="TRANSLATION INITIATION FACTOR EIF-2B SUBUNIT EPSILON"/>
    <property type="match status" value="1"/>
</dbReference>
<dbReference type="InterPro" id="IPR044123">
    <property type="entry name" value="W2_eIF2B_epsilon"/>
</dbReference>
<accession>A0A5K3FDI2</accession>
<dbReference type="GO" id="GO:0005851">
    <property type="term" value="C:eukaryotic translation initiation factor 2B complex"/>
    <property type="evidence" value="ECO:0007669"/>
    <property type="project" value="TreeGrafter"/>
</dbReference>
<dbReference type="SUPFAM" id="SSF51161">
    <property type="entry name" value="Trimeric LpxA-like enzymes"/>
    <property type="match status" value="1"/>
</dbReference>
<name>A0A5K3FDI2_MESCO</name>
<dbReference type="InterPro" id="IPR016024">
    <property type="entry name" value="ARM-type_fold"/>
</dbReference>
<dbReference type="InterPro" id="IPR003307">
    <property type="entry name" value="W2_domain"/>
</dbReference>
<dbReference type="GO" id="GO:0031369">
    <property type="term" value="F:translation initiation factor binding"/>
    <property type="evidence" value="ECO:0007669"/>
    <property type="project" value="InterPro"/>
</dbReference>
<dbReference type="Gene3D" id="2.160.10.10">
    <property type="entry name" value="Hexapeptide repeat proteins"/>
    <property type="match status" value="1"/>
</dbReference>
<evidence type="ECO:0000256" key="1">
    <source>
        <dbReference type="ARBA" id="ARBA00044144"/>
    </source>
</evidence>
<dbReference type="InterPro" id="IPR011004">
    <property type="entry name" value="Trimer_LpxA-like_sf"/>
</dbReference>
<evidence type="ECO:0000256" key="2">
    <source>
        <dbReference type="ARBA" id="ARBA00044345"/>
    </source>
</evidence>
<dbReference type="GO" id="GO:0005085">
    <property type="term" value="F:guanyl-nucleotide exchange factor activity"/>
    <property type="evidence" value="ECO:0007669"/>
    <property type="project" value="InterPro"/>
</dbReference>
<reference evidence="5" key="1">
    <citation type="submission" date="2019-11" db="UniProtKB">
        <authorList>
            <consortium name="WormBaseParasite"/>
        </authorList>
    </citation>
    <scope>IDENTIFICATION</scope>
</reference>
<dbReference type="Gene3D" id="3.90.550.10">
    <property type="entry name" value="Spore Coat Polysaccharide Biosynthesis Protein SpsA, Chain A"/>
    <property type="match status" value="1"/>
</dbReference>
<dbReference type="WBParaSite" id="MCU_007452-RA">
    <property type="protein sequence ID" value="MCU_007452-RA"/>
    <property type="gene ID" value="MCU_007452"/>
</dbReference>
<dbReference type="CDD" id="cd11558">
    <property type="entry name" value="W2_eIF2B_epsilon"/>
    <property type="match status" value="1"/>
</dbReference>